<evidence type="ECO:0000313" key="12">
    <source>
        <dbReference type="EMBL" id="RKP29002.1"/>
    </source>
</evidence>
<keyword evidence="8 10" id="KW-0687">Ribonucleoprotein</keyword>
<evidence type="ECO:0000256" key="2">
    <source>
        <dbReference type="ARBA" id="ARBA00007927"/>
    </source>
</evidence>
<protein>
    <recommendedName>
        <fullName evidence="9">Sm protein F</fullName>
    </recommendedName>
</protein>
<evidence type="ECO:0000256" key="5">
    <source>
        <dbReference type="ARBA" id="ARBA00022884"/>
    </source>
</evidence>
<dbReference type="EMBL" id="ML004523">
    <property type="protein sequence ID" value="RKP29002.1"/>
    <property type="molecule type" value="Genomic_DNA"/>
</dbReference>
<accession>A0A4P9Z9M8</accession>
<dbReference type="PROSITE" id="PS52002">
    <property type="entry name" value="SM"/>
    <property type="match status" value="1"/>
</dbReference>
<keyword evidence="3 10" id="KW-0507">mRNA processing</keyword>
<dbReference type="Gene3D" id="2.30.30.100">
    <property type="match status" value="1"/>
</dbReference>
<dbReference type="Pfam" id="PF01423">
    <property type="entry name" value="LSM"/>
    <property type="match status" value="1"/>
</dbReference>
<evidence type="ECO:0000256" key="4">
    <source>
        <dbReference type="ARBA" id="ARBA00022728"/>
    </source>
</evidence>
<dbReference type="PANTHER" id="PTHR11021:SF0">
    <property type="entry name" value="SMALL NUCLEAR RIBONUCLEOPROTEIN F"/>
    <property type="match status" value="1"/>
</dbReference>
<dbReference type="InterPro" id="IPR034100">
    <property type="entry name" value="Sm_F"/>
</dbReference>
<dbReference type="InterPro" id="IPR010920">
    <property type="entry name" value="LSM_dom_sf"/>
</dbReference>
<keyword evidence="5 10" id="KW-0694">RNA-binding</keyword>
<dbReference type="OrthoDB" id="409625at2759"/>
<dbReference type="SMART" id="SM00651">
    <property type="entry name" value="Sm"/>
    <property type="match status" value="1"/>
</dbReference>
<dbReference type="GO" id="GO:0034715">
    <property type="term" value="C:pICln-Sm protein complex"/>
    <property type="evidence" value="ECO:0007669"/>
    <property type="project" value="TreeGrafter"/>
</dbReference>
<dbReference type="Proteomes" id="UP000268321">
    <property type="component" value="Unassembled WGS sequence"/>
</dbReference>
<dbReference type="SUPFAM" id="SSF50182">
    <property type="entry name" value="Sm-like ribonucleoproteins"/>
    <property type="match status" value="1"/>
</dbReference>
<dbReference type="PIRSF" id="PIRSF006609">
    <property type="entry name" value="snRNP_SmF"/>
    <property type="match status" value="1"/>
</dbReference>
<dbReference type="InterPro" id="IPR047575">
    <property type="entry name" value="Sm"/>
</dbReference>
<keyword evidence="6 10" id="KW-0508">mRNA splicing</keyword>
<dbReference type="GO" id="GO:0005685">
    <property type="term" value="C:U1 snRNP"/>
    <property type="evidence" value="ECO:0007669"/>
    <property type="project" value="TreeGrafter"/>
</dbReference>
<reference evidence="13" key="1">
    <citation type="journal article" date="2018" name="Nat. Microbiol.">
        <title>Leveraging single-cell genomics to expand the fungal tree of life.</title>
        <authorList>
            <person name="Ahrendt S.R."/>
            <person name="Quandt C.A."/>
            <person name="Ciobanu D."/>
            <person name="Clum A."/>
            <person name="Salamov A."/>
            <person name="Andreopoulos B."/>
            <person name="Cheng J.F."/>
            <person name="Woyke T."/>
            <person name="Pelin A."/>
            <person name="Henrissat B."/>
            <person name="Reynolds N.K."/>
            <person name="Benny G.L."/>
            <person name="Smith M.E."/>
            <person name="James T.Y."/>
            <person name="Grigoriev I.V."/>
        </authorList>
    </citation>
    <scope>NUCLEOTIDE SEQUENCE [LARGE SCALE GENOMIC DNA]</scope>
    <source>
        <strain evidence="13">Baker2002</strain>
    </source>
</reference>
<keyword evidence="7 10" id="KW-0539">Nucleus</keyword>
<evidence type="ECO:0000256" key="1">
    <source>
        <dbReference type="ARBA" id="ARBA00004123"/>
    </source>
</evidence>
<dbReference type="InterPro" id="IPR001163">
    <property type="entry name" value="Sm_dom_euk/arc"/>
</dbReference>
<dbReference type="GO" id="GO:0071013">
    <property type="term" value="C:catalytic step 2 spliceosome"/>
    <property type="evidence" value="ECO:0007669"/>
    <property type="project" value="TreeGrafter"/>
</dbReference>
<sequence length="83" mass="9717">MSTFQPVNPKPFLKTLLNKHVVVRFKWNKIEYRGKLVAFDSYMNLQLDDAVEVAEKSDPEEIGELFIRCNNVLFIREVKEASE</sequence>
<dbReference type="InterPro" id="IPR016487">
    <property type="entry name" value="Lsm6/sSmF"/>
</dbReference>
<evidence type="ECO:0000256" key="8">
    <source>
        <dbReference type="ARBA" id="ARBA00023274"/>
    </source>
</evidence>
<organism evidence="12 13">
    <name type="scientific">Metschnikowia bicuspidata</name>
    <dbReference type="NCBI Taxonomy" id="27322"/>
    <lineage>
        <taxon>Eukaryota</taxon>
        <taxon>Fungi</taxon>
        <taxon>Dikarya</taxon>
        <taxon>Ascomycota</taxon>
        <taxon>Saccharomycotina</taxon>
        <taxon>Pichiomycetes</taxon>
        <taxon>Metschnikowiaceae</taxon>
        <taxon>Metschnikowia</taxon>
    </lineage>
</organism>
<name>A0A4P9Z9M8_9ASCO</name>
<evidence type="ECO:0000256" key="9">
    <source>
        <dbReference type="ARBA" id="ARBA00030144"/>
    </source>
</evidence>
<evidence type="ECO:0000256" key="3">
    <source>
        <dbReference type="ARBA" id="ARBA00022664"/>
    </source>
</evidence>
<dbReference type="PANTHER" id="PTHR11021">
    <property type="entry name" value="SMALL NUCLEAR RIBONUCLEOPROTEIN F SNRNP-F"/>
    <property type="match status" value="1"/>
</dbReference>
<evidence type="ECO:0000259" key="11">
    <source>
        <dbReference type="PROSITE" id="PS52002"/>
    </source>
</evidence>
<dbReference type="CDD" id="cd01722">
    <property type="entry name" value="Sm_F"/>
    <property type="match status" value="1"/>
</dbReference>
<evidence type="ECO:0000313" key="13">
    <source>
        <dbReference type="Proteomes" id="UP000268321"/>
    </source>
</evidence>
<comment type="subcellular location">
    <subcellularLocation>
        <location evidence="1 10">Nucleus</location>
    </subcellularLocation>
</comment>
<comment type="similarity">
    <text evidence="2 10">Belongs to the snRNP Sm proteins family. SmF/LSm6 subfamily.</text>
</comment>
<dbReference type="GO" id="GO:0003723">
    <property type="term" value="F:RNA binding"/>
    <property type="evidence" value="ECO:0007669"/>
    <property type="project" value="UniProtKB-UniRule"/>
</dbReference>
<evidence type="ECO:0000256" key="10">
    <source>
        <dbReference type="PIRNR" id="PIRNR006609"/>
    </source>
</evidence>
<dbReference type="AlphaFoldDB" id="A0A4P9Z9M8"/>
<proteinExistence type="inferred from homology"/>
<keyword evidence="4 10" id="KW-0747">Spliceosome</keyword>
<feature type="domain" description="Sm" evidence="11">
    <location>
        <begin position="8"/>
        <end position="81"/>
    </location>
</feature>
<gene>
    <name evidence="12" type="ORF">METBISCDRAFT_28602</name>
</gene>
<keyword evidence="13" id="KW-1185">Reference proteome</keyword>
<dbReference type="GO" id="GO:0000398">
    <property type="term" value="P:mRNA splicing, via spliceosome"/>
    <property type="evidence" value="ECO:0007669"/>
    <property type="project" value="InterPro"/>
</dbReference>
<evidence type="ECO:0000256" key="6">
    <source>
        <dbReference type="ARBA" id="ARBA00023187"/>
    </source>
</evidence>
<evidence type="ECO:0000256" key="7">
    <source>
        <dbReference type="ARBA" id="ARBA00023242"/>
    </source>
</evidence>